<dbReference type="AlphaFoldDB" id="A0A8X6W5N4"/>
<keyword evidence="3" id="KW-1185">Reference proteome</keyword>
<accession>A0A8X6W5N4</accession>
<proteinExistence type="predicted"/>
<evidence type="ECO:0000256" key="1">
    <source>
        <dbReference type="SAM" id="MobiDB-lite"/>
    </source>
</evidence>
<organism evidence="2 3">
    <name type="scientific">Trichonephila clavipes</name>
    <name type="common">Golden silk orbweaver</name>
    <name type="synonym">Nephila clavipes</name>
    <dbReference type="NCBI Taxonomy" id="2585209"/>
    <lineage>
        <taxon>Eukaryota</taxon>
        <taxon>Metazoa</taxon>
        <taxon>Ecdysozoa</taxon>
        <taxon>Arthropoda</taxon>
        <taxon>Chelicerata</taxon>
        <taxon>Arachnida</taxon>
        <taxon>Araneae</taxon>
        <taxon>Araneomorphae</taxon>
        <taxon>Entelegynae</taxon>
        <taxon>Araneoidea</taxon>
        <taxon>Nephilidae</taxon>
        <taxon>Trichonephila</taxon>
    </lineage>
</organism>
<comment type="caution">
    <text evidence="2">The sequence shown here is derived from an EMBL/GenBank/DDBJ whole genome shotgun (WGS) entry which is preliminary data.</text>
</comment>
<evidence type="ECO:0000313" key="3">
    <source>
        <dbReference type="Proteomes" id="UP000887159"/>
    </source>
</evidence>
<evidence type="ECO:0000313" key="2">
    <source>
        <dbReference type="EMBL" id="GFY28629.1"/>
    </source>
</evidence>
<dbReference type="EMBL" id="BMAU01021386">
    <property type="protein sequence ID" value="GFY28629.1"/>
    <property type="molecule type" value="Genomic_DNA"/>
</dbReference>
<name>A0A8X6W5N4_TRICX</name>
<feature type="compositionally biased region" description="Polar residues" evidence="1">
    <location>
        <begin position="1"/>
        <end position="18"/>
    </location>
</feature>
<protein>
    <submittedName>
        <fullName evidence="2">Uncharacterized protein</fullName>
    </submittedName>
</protein>
<sequence>MNKNQSNFTKPIHQSESAFDQYGVRQPPIPHTDERRPVSEITPPLGEAGGGKRPNEDETGERHEVENGRAQEGGRLNSPKTRSRSTNNAVERKMLLFFAAGMKKKGVCKGNLQTTQQA</sequence>
<feature type="region of interest" description="Disordered" evidence="1">
    <location>
        <begin position="1"/>
        <end position="89"/>
    </location>
</feature>
<dbReference type="Proteomes" id="UP000887159">
    <property type="component" value="Unassembled WGS sequence"/>
</dbReference>
<feature type="compositionally biased region" description="Polar residues" evidence="1">
    <location>
        <begin position="78"/>
        <end position="89"/>
    </location>
</feature>
<feature type="compositionally biased region" description="Basic and acidic residues" evidence="1">
    <location>
        <begin position="53"/>
        <end position="69"/>
    </location>
</feature>
<gene>
    <name evidence="2" type="ORF">TNCV_3439961</name>
</gene>
<reference evidence="2" key="1">
    <citation type="submission" date="2020-08" db="EMBL/GenBank/DDBJ databases">
        <title>Multicomponent nature underlies the extraordinary mechanical properties of spider dragline silk.</title>
        <authorList>
            <person name="Kono N."/>
            <person name="Nakamura H."/>
            <person name="Mori M."/>
            <person name="Yoshida Y."/>
            <person name="Ohtoshi R."/>
            <person name="Malay A.D."/>
            <person name="Moran D.A.P."/>
            <person name="Tomita M."/>
            <person name="Numata K."/>
            <person name="Arakawa K."/>
        </authorList>
    </citation>
    <scope>NUCLEOTIDE SEQUENCE</scope>
</reference>